<gene>
    <name evidence="1" type="ORF">MTR67_002150</name>
</gene>
<dbReference type="Proteomes" id="UP001234989">
    <property type="component" value="Chromosome 1"/>
</dbReference>
<sequence length="135" mass="15172">MMKSAHFIPVKVSYTAKDYAKLYLREMEDTLSMADGNGGKLVAANLEGEQDLKLTTLCVGDLTSIDSLEELEVDESLSYEEVSVEILNRQVTQLRNKEVSSVKVLWRNHLVEGATWEAKADMKSRYPQLFPSTLA</sequence>
<organism evidence="1 2">
    <name type="scientific">Solanum verrucosum</name>
    <dbReference type="NCBI Taxonomy" id="315347"/>
    <lineage>
        <taxon>Eukaryota</taxon>
        <taxon>Viridiplantae</taxon>
        <taxon>Streptophyta</taxon>
        <taxon>Embryophyta</taxon>
        <taxon>Tracheophyta</taxon>
        <taxon>Spermatophyta</taxon>
        <taxon>Magnoliopsida</taxon>
        <taxon>eudicotyledons</taxon>
        <taxon>Gunneridae</taxon>
        <taxon>Pentapetalae</taxon>
        <taxon>asterids</taxon>
        <taxon>lamiids</taxon>
        <taxon>Solanales</taxon>
        <taxon>Solanaceae</taxon>
        <taxon>Solanoideae</taxon>
        <taxon>Solaneae</taxon>
        <taxon>Solanum</taxon>
    </lineage>
</organism>
<dbReference type="AlphaFoldDB" id="A0AAF0PRU9"/>
<dbReference type="PANTHER" id="PTHR46148:SF58">
    <property type="entry name" value="RETROTRANSPOSON PROTEIN"/>
    <property type="match status" value="1"/>
</dbReference>
<dbReference type="EMBL" id="CP133612">
    <property type="protein sequence ID" value="WMV08765.1"/>
    <property type="molecule type" value="Genomic_DNA"/>
</dbReference>
<evidence type="ECO:0000313" key="2">
    <source>
        <dbReference type="Proteomes" id="UP001234989"/>
    </source>
</evidence>
<accession>A0AAF0PRU9</accession>
<dbReference type="PANTHER" id="PTHR46148">
    <property type="entry name" value="CHROMO DOMAIN-CONTAINING PROTEIN"/>
    <property type="match status" value="1"/>
</dbReference>
<name>A0AAF0PRU9_SOLVR</name>
<reference evidence="1" key="1">
    <citation type="submission" date="2023-08" db="EMBL/GenBank/DDBJ databases">
        <title>A de novo genome assembly of Solanum verrucosum Schlechtendal, a Mexican diploid species geographically isolated from the other diploid A-genome species in potato relatives.</title>
        <authorList>
            <person name="Hosaka K."/>
        </authorList>
    </citation>
    <scope>NUCLEOTIDE SEQUENCE</scope>
    <source>
        <tissue evidence="1">Young leaves</tissue>
    </source>
</reference>
<proteinExistence type="predicted"/>
<keyword evidence="2" id="KW-1185">Reference proteome</keyword>
<evidence type="ECO:0000313" key="1">
    <source>
        <dbReference type="EMBL" id="WMV08765.1"/>
    </source>
</evidence>
<protein>
    <submittedName>
        <fullName evidence="1">Uncharacterized protein</fullName>
    </submittedName>
</protein>